<evidence type="ECO:0000313" key="1">
    <source>
        <dbReference type="EMBL" id="EPY35814.1"/>
    </source>
</evidence>
<accession>S9V426</accession>
<organism evidence="1 2">
    <name type="scientific">Strigomonas culicis</name>
    <dbReference type="NCBI Taxonomy" id="28005"/>
    <lineage>
        <taxon>Eukaryota</taxon>
        <taxon>Discoba</taxon>
        <taxon>Euglenozoa</taxon>
        <taxon>Kinetoplastea</taxon>
        <taxon>Metakinetoplastina</taxon>
        <taxon>Trypanosomatida</taxon>
        <taxon>Trypanosomatidae</taxon>
        <taxon>Strigomonadinae</taxon>
        <taxon>Strigomonas</taxon>
    </lineage>
</organism>
<dbReference type="OrthoDB" id="272664at2759"/>
<dbReference type="Proteomes" id="UP000015354">
    <property type="component" value="Unassembled WGS sequence"/>
</dbReference>
<name>S9V426_9TRYP</name>
<sequence length="259" mass="29276">MLRNFTGQKVLSRQQKRIAVVAQQTSRNRGHKATHRYAVTQLKRSGSRHNDKDGQYELSYNHESQWRHSIGPSVQNYASASAAASTPFRSAPKHYEHQNARTGNSVLQERFDALVKEALLQYGPPLPAELVTDNHITTNAAPLSVASADLGADGRSFEMHDEIALKMTELFAILKKLKPSFTIHDDCDGVPLSLMVKNCSYFRAFGGKVRYMRFFKRERDQKGTPTISVSIGKYKMREFPSQDGVRQGPQPWLYSYAIK</sequence>
<proteinExistence type="predicted"/>
<keyword evidence="2" id="KW-1185">Reference proteome</keyword>
<evidence type="ECO:0000313" key="2">
    <source>
        <dbReference type="Proteomes" id="UP000015354"/>
    </source>
</evidence>
<dbReference type="AlphaFoldDB" id="S9V426"/>
<dbReference type="EMBL" id="ATMH01000898">
    <property type="protein sequence ID" value="EPY35814.1"/>
    <property type="molecule type" value="Genomic_DNA"/>
</dbReference>
<reference evidence="1 2" key="1">
    <citation type="journal article" date="2013" name="PLoS ONE">
        <title>Predicting the Proteins of Angomonas deanei, Strigomonas culicis and Their Respective Endosymbionts Reveals New Aspects of the Trypanosomatidae Family.</title>
        <authorList>
            <person name="Motta M.C."/>
            <person name="Martins A.C."/>
            <person name="de Souza S.S."/>
            <person name="Catta-Preta C.M."/>
            <person name="Silva R."/>
            <person name="Klein C.C."/>
            <person name="de Almeida L.G."/>
            <person name="de Lima Cunha O."/>
            <person name="Ciapina L.P."/>
            <person name="Brocchi M."/>
            <person name="Colabardini A.C."/>
            <person name="de Araujo Lima B."/>
            <person name="Machado C.R."/>
            <person name="de Almeida Soares C.M."/>
            <person name="Probst C.M."/>
            <person name="de Menezes C.B."/>
            <person name="Thompson C.E."/>
            <person name="Bartholomeu D.C."/>
            <person name="Gradia D.F."/>
            <person name="Pavoni D.P."/>
            <person name="Grisard E.C."/>
            <person name="Fantinatti-Garboggini F."/>
            <person name="Marchini F.K."/>
            <person name="Rodrigues-Luiz G.F."/>
            <person name="Wagner G."/>
            <person name="Goldman G.H."/>
            <person name="Fietto J.L."/>
            <person name="Elias M.C."/>
            <person name="Goldman M.H."/>
            <person name="Sagot M.F."/>
            <person name="Pereira M."/>
            <person name="Stoco P.H."/>
            <person name="de Mendonca-Neto R.P."/>
            <person name="Teixeira S.M."/>
            <person name="Maciel T.E."/>
            <person name="de Oliveira Mendes T.A."/>
            <person name="Urmenyi T.P."/>
            <person name="de Souza W."/>
            <person name="Schenkman S."/>
            <person name="de Vasconcelos A.T."/>
        </authorList>
    </citation>
    <scope>NUCLEOTIDE SEQUENCE [LARGE SCALE GENOMIC DNA]</scope>
</reference>
<gene>
    <name evidence="1" type="ORF">STCU_00898</name>
</gene>
<protein>
    <submittedName>
        <fullName evidence="1">Uncharacterized protein</fullName>
    </submittedName>
</protein>
<comment type="caution">
    <text evidence="1">The sequence shown here is derived from an EMBL/GenBank/DDBJ whole genome shotgun (WGS) entry which is preliminary data.</text>
</comment>